<name>A0A8T9C2T9_9HELO</name>
<dbReference type="GO" id="GO:0005634">
    <property type="term" value="C:nucleus"/>
    <property type="evidence" value="ECO:0007669"/>
    <property type="project" value="TreeGrafter"/>
</dbReference>
<gene>
    <name evidence="13" type="ORF">LSUE1_G006965</name>
</gene>
<dbReference type="SMART" id="SM00487">
    <property type="entry name" value="DEXDc"/>
    <property type="match status" value="1"/>
</dbReference>
<dbReference type="SUPFAM" id="SSF52540">
    <property type="entry name" value="P-loop containing nucleoside triphosphate hydrolases"/>
    <property type="match status" value="1"/>
</dbReference>
<dbReference type="GO" id="GO:0004386">
    <property type="term" value="F:helicase activity"/>
    <property type="evidence" value="ECO:0007669"/>
    <property type="project" value="UniProtKB-KW"/>
</dbReference>
<dbReference type="PROSITE" id="PS51192">
    <property type="entry name" value="HELICASE_ATP_BIND_1"/>
    <property type="match status" value="1"/>
</dbReference>
<dbReference type="GO" id="GO:0005524">
    <property type="term" value="F:ATP binding"/>
    <property type="evidence" value="ECO:0007669"/>
    <property type="project" value="UniProtKB-KW"/>
</dbReference>
<evidence type="ECO:0000313" key="14">
    <source>
        <dbReference type="Proteomes" id="UP000469558"/>
    </source>
</evidence>
<keyword evidence="6 13" id="KW-0347">Helicase</keyword>
<feature type="compositionally biased region" description="Basic and acidic residues" evidence="10">
    <location>
        <begin position="138"/>
        <end position="160"/>
    </location>
</feature>
<comment type="similarity">
    <text evidence="1">Belongs to the SNF2/RAD54 helicase family.</text>
</comment>
<feature type="compositionally biased region" description="Polar residues" evidence="10">
    <location>
        <begin position="415"/>
        <end position="428"/>
    </location>
</feature>
<sequence length="1089" mass="122521">MDDFDFDRFIDTENMNDAHDRSQQASDQAMGGMSPAPETQLPDAQHAHISATPDVKREDSEGLFIPDTPEPAGNGDEENLPELPQLGSPFNFETVPERNISMSHDNLGTQVENAIEDDDDMVMINPSEASPEAQARWSEPRDHPVVDAPESFKSEPKDGPPVKLPSQPINFAQMMAAQQAMLQGVQQKKAASMFGASKPPADQAEGSHRRRSSFVQLGDEHEEANAAMRGEVREDDDDWMNDENAGYDEEYDILKTSCRALERKNKNGKITESEQLELTNIKSRIKSKDKVKAAVARALAQSTFDHTTGDSDDEGLLRMLEEQNRGGDFDGPGNTKGAKGKQQRKKSTGKRPQNAREYHNQTEAKREKERAKAQKAKAPTGRGGPKKAPAPPKGKGKGRAPPKNARGSNRRAAPTTRSESLLRPNSSFRLGRSGEDEIGQHILESLLINDPINDRLDNPIYDVDPEPEISGGQQIKKTQFDVLFGNIPPGGNKSTIRDDRKKLQEASKSFGYAKVRAVNGKWLVKGMRSPLYHHQLLGAQWMVGRELSQEPPHGGLLADSMGLGKTVQTLACMVGNPPTADDLSRNVKATLIVVPAAVLDQWMDEIRFHAETRVFRKIQRYKSSSQLSREVLEDMDIVVTTYNEVMKQFPYPNKQEREEIQRIGYQRWWKQALEHVGDLHKVNWYRIVLDEAHAIKNNSARTSLACQNLSGIYRWCLTGTPLLNRLEELFPYLRFLKAHYSMDWQTFQKYFCDPNSPDSQNRIATLLSYTMMRRTMKTTILNRPIITLPKPHPKVLYIDFSPEEKIIYRITENRFRRNINNYFQQGEVRRNYSVFMVQLLRLRQCTSHPFMLERTIKEAWTLEDLNELKDKLGKLGARGSKPFYEQTRIWVLASEAARAAARERGEEPGPLLPFGRGDYGDRFDMGKAINSLSETELHQRVNCGFCGDMPTETMETDCGHLFCKECLENYLHDLAAMDDEFMTCPVCNQIFTRTTARELADDEEDPLAPASGSKRKSKNPAIAGDSKGRDALGFEPGAESLWLYRSDNDPEFPLTPSAKTATLKAELLNGFEEAPLDKSTFNSASSPAS</sequence>
<dbReference type="InterPro" id="IPR013083">
    <property type="entry name" value="Znf_RING/FYVE/PHD"/>
</dbReference>
<feature type="compositionally biased region" description="Acidic residues" evidence="10">
    <location>
        <begin position="233"/>
        <end position="244"/>
    </location>
</feature>
<dbReference type="PROSITE" id="PS50089">
    <property type="entry name" value="ZF_RING_2"/>
    <property type="match status" value="1"/>
</dbReference>
<evidence type="ECO:0000256" key="6">
    <source>
        <dbReference type="ARBA" id="ARBA00022806"/>
    </source>
</evidence>
<feature type="region of interest" description="Disordered" evidence="10">
    <location>
        <begin position="127"/>
        <end position="167"/>
    </location>
</feature>
<organism evidence="13 14">
    <name type="scientific">Lachnellula suecica</name>
    <dbReference type="NCBI Taxonomy" id="602035"/>
    <lineage>
        <taxon>Eukaryota</taxon>
        <taxon>Fungi</taxon>
        <taxon>Dikarya</taxon>
        <taxon>Ascomycota</taxon>
        <taxon>Pezizomycotina</taxon>
        <taxon>Leotiomycetes</taxon>
        <taxon>Helotiales</taxon>
        <taxon>Lachnaceae</taxon>
        <taxon>Lachnellula</taxon>
    </lineage>
</organism>
<evidence type="ECO:0000256" key="10">
    <source>
        <dbReference type="SAM" id="MobiDB-lite"/>
    </source>
</evidence>
<dbReference type="CDD" id="cd18008">
    <property type="entry name" value="DEXDc_SHPRH-like"/>
    <property type="match status" value="1"/>
</dbReference>
<dbReference type="InterPro" id="IPR027417">
    <property type="entry name" value="P-loop_NTPase"/>
</dbReference>
<dbReference type="CDD" id="cd16449">
    <property type="entry name" value="RING-HC"/>
    <property type="match status" value="1"/>
</dbReference>
<feature type="region of interest" description="Disordered" evidence="10">
    <location>
        <begin position="191"/>
        <end position="244"/>
    </location>
</feature>
<feature type="domain" description="RING-type" evidence="11">
    <location>
        <begin position="943"/>
        <end position="988"/>
    </location>
</feature>
<keyword evidence="4 9" id="KW-0863">Zinc-finger</keyword>
<feature type="compositionally biased region" description="Basic and acidic residues" evidence="10">
    <location>
        <begin position="354"/>
        <end position="372"/>
    </location>
</feature>
<dbReference type="Proteomes" id="UP000469558">
    <property type="component" value="Unassembled WGS sequence"/>
</dbReference>
<dbReference type="GO" id="GO:0006281">
    <property type="term" value="P:DNA repair"/>
    <property type="evidence" value="ECO:0007669"/>
    <property type="project" value="TreeGrafter"/>
</dbReference>
<dbReference type="PROSITE" id="PS00518">
    <property type="entry name" value="ZF_RING_1"/>
    <property type="match status" value="1"/>
</dbReference>
<comment type="caution">
    <text evidence="13">The sequence shown here is derived from an EMBL/GenBank/DDBJ whole genome shotgun (WGS) entry which is preliminary data.</text>
</comment>
<reference evidence="13 14" key="1">
    <citation type="submission" date="2018-05" db="EMBL/GenBank/DDBJ databases">
        <title>Genome sequencing and assembly of the regulated plant pathogen Lachnellula willkommii and related sister species for the development of diagnostic species identification markers.</title>
        <authorList>
            <person name="Giroux E."/>
            <person name="Bilodeau G."/>
        </authorList>
    </citation>
    <scope>NUCLEOTIDE SEQUENCE [LARGE SCALE GENOMIC DNA]</scope>
    <source>
        <strain evidence="13 14">CBS 268.59</strain>
    </source>
</reference>
<dbReference type="Gene3D" id="3.40.50.10810">
    <property type="entry name" value="Tandem AAA-ATPase domain"/>
    <property type="match status" value="1"/>
</dbReference>
<evidence type="ECO:0000256" key="3">
    <source>
        <dbReference type="ARBA" id="ARBA00022741"/>
    </source>
</evidence>
<evidence type="ECO:0000256" key="8">
    <source>
        <dbReference type="ARBA" id="ARBA00022840"/>
    </source>
</evidence>
<dbReference type="OrthoDB" id="448448at2759"/>
<dbReference type="Pfam" id="PF00097">
    <property type="entry name" value="zf-C3HC4"/>
    <property type="match status" value="1"/>
</dbReference>
<evidence type="ECO:0000313" key="13">
    <source>
        <dbReference type="EMBL" id="TVY73260.1"/>
    </source>
</evidence>
<keyword evidence="5" id="KW-0378">Hydrolase</keyword>
<dbReference type="Gene3D" id="3.30.40.10">
    <property type="entry name" value="Zinc/RING finger domain, C3HC4 (zinc finger)"/>
    <property type="match status" value="1"/>
</dbReference>
<evidence type="ECO:0000256" key="7">
    <source>
        <dbReference type="ARBA" id="ARBA00022833"/>
    </source>
</evidence>
<feature type="region of interest" description="Disordered" evidence="10">
    <location>
        <begin position="295"/>
        <end position="432"/>
    </location>
</feature>
<keyword evidence="8" id="KW-0067">ATP-binding</keyword>
<dbReference type="SUPFAM" id="SSF57850">
    <property type="entry name" value="RING/U-box"/>
    <property type="match status" value="1"/>
</dbReference>
<dbReference type="EMBL" id="QGMK01001135">
    <property type="protein sequence ID" value="TVY73260.1"/>
    <property type="molecule type" value="Genomic_DNA"/>
</dbReference>
<dbReference type="InterPro" id="IPR050628">
    <property type="entry name" value="SNF2_RAD54_helicase_TF"/>
</dbReference>
<dbReference type="InterPro" id="IPR038718">
    <property type="entry name" value="SNF2-like_sf"/>
</dbReference>
<dbReference type="InterPro" id="IPR018957">
    <property type="entry name" value="Znf_C3HC4_RING-type"/>
</dbReference>
<evidence type="ECO:0000256" key="5">
    <source>
        <dbReference type="ARBA" id="ARBA00022801"/>
    </source>
</evidence>
<dbReference type="Pfam" id="PF00176">
    <property type="entry name" value="SNF2-rel_dom"/>
    <property type="match status" value="1"/>
</dbReference>
<dbReference type="PANTHER" id="PTHR45626">
    <property type="entry name" value="TRANSCRIPTION TERMINATION FACTOR 2-RELATED"/>
    <property type="match status" value="1"/>
</dbReference>
<proteinExistence type="inferred from homology"/>
<dbReference type="InterPro" id="IPR001841">
    <property type="entry name" value="Znf_RING"/>
</dbReference>
<feature type="compositionally biased region" description="Basic residues" evidence="10">
    <location>
        <begin position="338"/>
        <end position="349"/>
    </location>
</feature>
<dbReference type="InterPro" id="IPR014001">
    <property type="entry name" value="Helicase_ATP-bd"/>
</dbReference>
<evidence type="ECO:0000259" key="11">
    <source>
        <dbReference type="PROSITE" id="PS50089"/>
    </source>
</evidence>
<feature type="compositionally biased region" description="Basic and acidic residues" evidence="10">
    <location>
        <begin position="1"/>
        <end position="22"/>
    </location>
</feature>
<evidence type="ECO:0000256" key="9">
    <source>
        <dbReference type="PROSITE-ProRule" id="PRU00175"/>
    </source>
</evidence>
<keyword evidence="7" id="KW-0862">Zinc</keyword>
<dbReference type="GO" id="GO:0016787">
    <property type="term" value="F:hydrolase activity"/>
    <property type="evidence" value="ECO:0007669"/>
    <property type="project" value="UniProtKB-KW"/>
</dbReference>
<evidence type="ECO:0000259" key="12">
    <source>
        <dbReference type="PROSITE" id="PS51192"/>
    </source>
</evidence>
<feature type="domain" description="Helicase ATP-binding" evidence="12">
    <location>
        <begin position="546"/>
        <end position="739"/>
    </location>
</feature>
<feature type="region of interest" description="Disordered" evidence="10">
    <location>
        <begin position="1"/>
        <end position="93"/>
    </location>
</feature>
<feature type="region of interest" description="Disordered" evidence="10">
    <location>
        <begin position="998"/>
        <end position="1033"/>
    </location>
</feature>
<accession>A0A8T9C2T9</accession>
<evidence type="ECO:0000256" key="1">
    <source>
        <dbReference type="ARBA" id="ARBA00007025"/>
    </source>
</evidence>
<dbReference type="GO" id="GO:0008094">
    <property type="term" value="F:ATP-dependent activity, acting on DNA"/>
    <property type="evidence" value="ECO:0007669"/>
    <property type="project" value="TreeGrafter"/>
</dbReference>
<dbReference type="InterPro" id="IPR000330">
    <property type="entry name" value="SNF2_N"/>
</dbReference>
<dbReference type="AlphaFoldDB" id="A0A8T9C2T9"/>
<keyword evidence="2" id="KW-0479">Metal-binding</keyword>
<evidence type="ECO:0000256" key="4">
    <source>
        <dbReference type="ARBA" id="ARBA00022771"/>
    </source>
</evidence>
<dbReference type="SMART" id="SM00184">
    <property type="entry name" value="RING"/>
    <property type="match status" value="1"/>
</dbReference>
<feature type="compositionally biased region" description="Basic and acidic residues" evidence="10">
    <location>
        <begin position="315"/>
        <end position="328"/>
    </location>
</feature>
<keyword evidence="3" id="KW-0547">Nucleotide-binding</keyword>
<evidence type="ECO:0000256" key="2">
    <source>
        <dbReference type="ARBA" id="ARBA00022723"/>
    </source>
</evidence>
<dbReference type="GO" id="GO:0008270">
    <property type="term" value="F:zinc ion binding"/>
    <property type="evidence" value="ECO:0007669"/>
    <property type="project" value="UniProtKB-KW"/>
</dbReference>
<dbReference type="InterPro" id="IPR017907">
    <property type="entry name" value="Znf_RING_CS"/>
</dbReference>
<dbReference type="PANTHER" id="PTHR45626:SF17">
    <property type="entry name" value="HELICASE-LIKE TRANSCRIPTION FACTOR"/>
    <property type="match status" value="1"/>
</dbReference>
<keyword evidence="14" id="KW-1185">Reference proteome</keyword>
<protein>
    <submittedName>
        <fullName evidence="13">Putative ATP-dependent helicase</fullName>
    </submittedName>
</protein>